<feature type="domain" description="N-acetyltransferase" evidence="1">
    <location>
        <begin position="159"/>
        <end position="234"/>
    </location>
</feature>
<reference evidence="2" key="1">
    <citation type="submission" date="2019-12" db="EMBL/GenBank/DDBJ databases">
        <title>Genome sequencing and annotation of Brassica cretica.</title>
        <authorList>
            <person name="Studholme D.J."/>
            <person name="Sarris P.F."/>
        </authorList>
    </citation>
    <scope>NUCLEOTIDE SEQUENCE</scope>
    <source>
        <strain evidence="2">PFS-102/07</strain>
        <tissue evidence="2">Leaf</tissue>
    </source>
</reference>
<dbReference type="SUPFAM" id="SSF55729">
    <property type="entry name" value="Acyl-CoA N-acyltransferases (Nat)"/>
    <property type="match status" value="2"/>
</dbReference>
<name>A0A8S9LAG9_BRACR</name>
<proteinExistence type="predicted"/>
<dbReference type="Pfam" id="PF13302">
    <property type="entry name" value="Acetyltransf_3"/>
    <property type="match status" value="2"/>
</dbReference>
<gene>
    <name evidence="2" type="ORF">F2Q70_00025284</name>
</gene>
<organism evidence="2">
    <name type="scientific">Brassica cretica</name>
    <name type="common">Mustard</name>
    <dbReference type="NCBI Taxonomy" id="69181"/>
    <lineage>
        <taxon>Eukaryota</taxon>
        <taxon>Viridiplantae</taxon>
        <taxon>Streptophyta</taxon>
        <taxon>Embryophyta</taxon>
        <taxon>Tracheophyta</taxon>
        <taxon>Spermatophyta</taxon>
        <taxon>Magnoliopsida</taxon>
        <taxon>eudicotyledons</taxon>
        <taxon>Gunneridae</taxon>
        <taxon>Pentapetalae</taxon>
        <taxon>rosids</taxon>
        <taxon>malvids</taxon>
        <taxon>Brassicales</taxon>
        <taxon>Brassicaceae</taxon>
        <taxon>Brassiceae</taxon>
        <taxon>Brassica</taxon>
    </lineage>
</organism>
<dbReference type="AlphaFoldDB" id="A0A8S9LAG9"/>
<sequence>MTLSDVDHYMVWATDAKVAQFCSWEPCTSREEAITYITDSVLTHPWLRAICLEDDRPIGYILIMAVDDIRKEIGYVLARKYWGKGFATEAVRLVTAEIFKEMPEIERLEALVDVDNVGSQRVLEKVGFTREGVMRNFIIMKGSVRDMVMFSFLPSDPLKKYWGKGFATEAVRLVTAEIFKEMPEIERLEALVDVDNVGSQRVLEKVGFTREGVMRNFIIMKGSVRDMVMFSFLPSDPLK</sequence>
<feature type="domain" description="N-acetyltransferase" evidence="1">
    <location>
        <begin position="1"/>
        <end position="154"/>
    </location>
</feature>
<dbReference type="PANTHER" id="PTHR46067">
    <property type="entry name" value="ACYL-COA N-ACYLTRANSFERASES (NAT) SUPERFAMILY PROTEIN"/>
    <property type="match status" value="1"/>
</dbReference>
<dbReference type="InterPro" id="IPR000182">
    <property type="entry name" value="GNAT_dom"/>
</dbReference>
<dbReference type="FunFam" id="3.40.630.30:FF:000281">
    <property type="entry name" value="Acyl-CoA N-acyltransferases (NAT) superfamily protein"/>
    <property type="match status" value="1"/>
</dbReference>
<comment type="caution">
    <text evidence="2">The sequence shown here is derived from an EMBL/GenBank/DDBJ whole genome shotgun (WGS) entry which is preliminary data.</text>
</comment>
<dbReference type="PANTHER" id="PTHR46067:SF25">
    <property type="entry name" value="N-ACETYLTRANSFERASE DOMAIN-CONTAINING PROTEIN"/>
    <property type="match status" value="1"/>
</dbReference>
<evidence type="ECO:0000313" key="2">
    <source>
        <dbReference type="EMBL" id="KAF2602406.1"/>
    </source>
</evidence>
<protein>
    <recommendedName>
        <fullName evidence="1">N-acetyltransferase domain-containing protein</fullName>
    </recommendedName>
</protein>
<dbReference type="GO" id="GO:0016747">
    <property type="term" value="F:acyltransferase activity, transferring groups other than amino-acyl groups"/>
    <property type="evidence" value="ECO:0007669"/>
    <property type="project" value="InterPro"/>
</dbReference>
<dbReference type="InterPro" id="IPR016181">
    <property type="entry name" value="Acyl_CoA_acyltransferase"/>
</dbReference>
<accession>A0A8S9LAG9</accession>
<dbReference type="EMBL" id="QGKY02000094">
    <property type="protein sequence ID" value="KAF2602406.1"/>
    <property type="molecule type" value="Genomic_DNA"/>
</dbReference>
<dbReference type="Gene3D" id="3.40.630.30">
    <property type="match status" value="2"/>
</dbReference>
<evidence type="ECO:0000259" key="1">
    <source>
        <dbReference type="PROSITE" id="PS51186"/>
    </source>
</evidence>
<dbReference type="PROSITE" id="PS51186">
    <property type="entry name" value="GNAT"/>
    <property type="match status" value="2"/>
</dbReference>